<evidence type="ECO:0000256" key="6">
    <source>
        <dbReference type="PIRSR" id="PIRSR617867-1"/>
    </source>
</evidence>
<dbReference type="PANTHER" id="PTHR11717">
    <property type="entry name" value="LOW MOLECULAR WEIGHT PROTEIN TYROSINE PHOSPHATASE"/>
    <property type="match status" value="1"/>
</dbReference>
<dbReference type="RefSeq" id="WP_016186271.1">
    <property type="nucleotide sequence ID" value="NZ_ASWO01000007.1"/>
</dbReference>
<comment type="catalytic activity">
    <reaction evidence="5">
        <text>O-phospho-L-tyrosyl-[protein] + H2O = L-tyrosyl-[protein] + phosphate</text>
        <dbReference type="Rhea" id="RHEA:10684"/>
        <dbReference type="Rhea" id="RHEA-COMP:10136"/>
        <dbReference type="Rhea" id="RHEA-COMP:20101"/>
        <dbReference type="ChEBI" id="CHEBI:15377"/>
        <dbReference type="ChEBI" id="CHEBI:43474"/>
        <dbReference type="ChEBI" id="CHEBI:46858"/>
        <dbReference type="ChEBI" id="CHEBI:61978"/>
        <dbReference type="EC" id="3.1.3.48"/>
    </reaction>
</comment>
<evidence type="ECO:0000313" key="8">
    <source>
        <dbReference type="EMBL" id="EOT83130.1"/>
    </source>
</evidence>
<organism evidence="8 9">
    <name type="scientific">Enterococcus sulfureus ATCC 49903</name>
    <dbReference type="NCBI Taxonomy" id="1140003"/>
    <lineage>
        <taxon>Bacteria</taxon>
        <taxon>Bacillati</taxon>
        <taxon>Bacillota</taxon>
        <taxon>Bacilli</taxon>
        <taxon>Lactobacillales</taxon>
        <taxon>Enterococcaceae</taxon>
        <taxon>Enterococcus</taxon>
    </lineage>
</organism>
<dbReference type="Proteomes" id="UP000015961">
    <property type="component" value="Unassembled WGS sequence"/>
</dbReference>
<evidence type="ECO:0000256" key="3">
    <source>
        <dbReference type="ARBA" id="ARBA00022801"/>
    </source>
</evidence>
<dbReference type="SMART" id="SM00226">
    <property type="entry name" value="LMWPc"/>
    <property type="match status" value="1"/>
</dbReference>
<dbReference type="GO" id="GO:0004725">
    <property type="term" value="F:protein tyrosine phosphatase activity"/>
    <property type="evidence" value="ECO:0007669"/>
    <property type="project" value="UniProtKB-EC"/>
</dbReference>
<proteinExistence type="inferred from homology"/>
<dbReference type="EMBL" id="ASWO01000007">
    <property type="protein sequence ID" value="EOT83130.1"/>
    <property type="molecule type" value="Genomic_DNA"/>
</dbReference>
<protein>
    <recommendedName>
        <fullName evidence="2">protein-tyrosine-phosphatase</fullName>
        <ecNumber evidence="2">3.1.3.48</ecNumber>
    </recommendedName>
</protein>
<accession>S0KMI8</accession>
<dbReference type="InterPro" id="IPR036196">
    <property type="entry name" value="Ptyr_pPase_sf"/>
</dbReference>
<dbReference type="Gene3D" id="3.40.50.2300">
    <property type="match status" value="1"/>
</dbReference>
<dbReference type="InterPro" id="IPR023485">
    <property type="entry name" value="Ptyr_pPase"/>
</dbReference>
<evidence type="ECO:0000256" key="1">
    <source>
        <dbReference type="ARBA" id="ARBA00011063"/>
    </source>
</evidence>
<sequence length="150" mass="17141">MKRCLVVCLGNICRSPMAEGLLKKAVLERDLPIEIDSAATSSWEAGNPPHEGTQAVLRANEISSEGMQSRQIMRADFEQYDWIIGMDHQNIADLKKKAPRYCQPKIHLFLEGFEDQDVPDPWYTGDFLETETLIKKAIPYWLAKFEQSLI</sequence>
<evidence type="ECO:0000256" key="5">
    <source>
        <dbReference type="ARBA" id="ARBA00051722"/>
    </source>
</evidence>
<dbReference type="STRING" id="1140003.OMY_01839"/>
<comment type="similarity">
    <text evidence="1">Belongs to the low molecular weight phosphotyrosine protein phosphatase family.</text>
</comment>
<dbReference type="OrthoDB" id="9784339at2"/>
<feature type="active site" description="Nucleophile" evidence="6">
    <location>
        <position position="8"/>
    </location>
</feature>
<comment type="caution">
    <text evidence="8">The sequence shown here is derived from an EMBL/GenBank/DDBJ whole genome shotgun (WGS) entry which is preliminary data.</text>
</comment>
<dbReference type="PANTHER" id="PTHR11717:SF7">
    <property type="entry name" value="LOW MOLECULAR WEIGHT PHOSPHOTYROSINE PROTEIN PHOSPHATASE"/>
    <property type="match status" value="1"/>
</dbReference>
<keyword evidence="4" id="KW-0904">Protein phosphatase</keyword>
<feature type="active site" evidence="6">
    <location>
        <position position="14"/>
    </location>
</feature>
<name>S0KMI8_9ENTE</name>
<reference evidence="8 9" key="1">
    <citation type="submission" date="2013-03" db="EMBL/GenBank/DDBJ databases">
        <title>The Genome Sequence of Enterococcus sulfureus ATCC_49903 (PacBio/Illumina hybrid assembly).</title>
        <authorList>
            <consortium name="The Broad Institute Genomics Platform"/>
            <consortium name="The Broad Institute Genome Sequencing Center for Infectious Disease"/>
            <person name="Earl A."/>
            <person name="Russ C."/>
            <person name="Gilmore M."/>
            <person name="Surin D."/>
            <person name="Walker B."/>
            <person name="Young S."/>
            <person name="Zeng Q."/>
            <person name="Gargeya S."/>
            <person name="Fitzgerald M."/>
            <person name="Haas B."/>
            <person name="Abouelleil A."/>
            <person name="Allen A.W."/>
            <person name="Alvarado L."/>
            <person name="Arachchi H.M."/>
            <person name="Berlin A.M."/>
            <person name="Chapman S.B."/>
            <person name="Gainer-Dewar J."/>
            <person name="Goldberg J."/>
            <person name="Griggs A."/>
            <person name="Gujja S."/>
            <person name="Hansen M."/>
            <person name="Howarth C."/>
            <person name="Imamovic A."/>
            <person name="Ireland A."/>
            <person name="Larimer J."/>
            <person name="McCowan C."/>
            <person name="Murphy C."/>
            <person name="Pearson M."/>
            <person name="Poon T.W."/>
            <person name="Priest M."/>
            <person name="Roberts A."/>
            <person name="Saif S."/>
            <person name="Shea T."/>
            <person name="Sisk P."/>
            <person name="Sykes S."/>
            <person name="Wortman J."/>
            <person name="Nusbaum C."/>
            <person name="Birren B."/>
        </authorList>
    </citation>
    <scope>NUCLEOTIDE SEQUENCE [LARGE SCALE GENOMIC DNA]</scope>
    <source>
        <strain evidence="8 9">ATCC 49903</strain>
    </source>
</reference>
<dbReference type="Pfam" id="PF01451">
    <property type="entry name" value="LMWPc"/>
    <property type="match status" value="1"/>
</dbReference>
<dbReference type="InterPro" id="IPR017867">
    <property type="entry name" value="Tyr_phospatase_low_mol_wt"/>
</dbReference>
<evidence type="ECO:0000256" key="4">
    <source>
        <dbReference type="ARBA" id="ARBA00022912"/>
    </source>
</evidence>
<evidence type="ECO:0000256" key="2">
    <source>
        <dbReference type="ARBA" id="ARBA00013064"/>
    </source>
</evidence>
<dbReference type="PATRIC" id="fig|1140003.3.peg.1773"/>
<dbReference type="EC" id="3.1.3.48" evidence="2"/>
<feature type="active site" description="Proton donor" evidence="6">
    <location>
        <position position="120"/>
    </location>
</feature>
<feature type="domain" description="Phosphotyrosine protein phosphatase I" evidence="7">
    <location>
        <begin position="2"/>
        <end position="144"/>
    </location>
</feature>
<gene>
    <name evidence="8" type="ORF">I573_02243</name>
</gene>
<evidence type="ECO:0000313" key="9">
    <source>
        <dbReference type="Proteomes" id="UP000015961"/>
    </source>
</evidence>
<dbReference type="SUPFAM" id="SSF52788">
    <property type="entry name" value="Phosphotyrosine protein phosphatases I"/>
    <property type="match status" value="1"/>
</dbReference>
<dbReference type="eggNOG" id="COG0394">
    <property type="taxonomic scope" value="Bacteria"/>
</dbReference>
<keyword evidence="9" id="KW-1185">Reference proteome</keyword>
<evidence type="ECO:0000259" key="7">
    <source>
        <dbReference type="SMART" id="SM00226"/>
    </source>
</evidence>
<dbReference type="PRINTS" id="PR00719">
    <property type="entry name" value="LMWPTPASE"/>
</dbReference>
<dbReference type="AlphaFoldDB" id="S0KMI8"/>
<keyword evidence="3" id="KW-0378">Hydrolase</keyword>
<dbReference type="CDD" id="cd16343">
    <property type="entry name" value="LMWPTP"/>
    <property type="match status" value="1"/>
</dbReference>
<dbReference type="InterPro" id="IPR050438">
    <property type="entry name" value="LMW_PTPase"/>
</dbReference>